<comment type="caution">
    <text evidence="1">The sequence shown here is derived from an EMBL/GenBank/DDBJ whole genome shotgun (WGS) entry which is preliminary data.</text>
</comment>
<reference evidence="1 2" key="1">
    <citation type="submission" date="2012-11" db="EMBL/GenBank/DDBJ databases">
        <authorList>
            <person name="Weinstock G."/>
            <person name="Sodergren E."/>
            <person name="Lobos E.A."/>
            <person name="Fulton L."/>
            <person name="Fulton R."/>
            <person name="Courtney L."/>
            <person name="Fronick C."/>
            <person name="O'Laughlin M."/>
            <person name="Godfrey J."/>
            <person name="Wilson R.M."/>
            <person name="Miner T."/>
            <person name="Farmer C."/>
            <person name="Delehaunty K."/>
            <person name="Cordes M."/>
            <person name="Minx P."/>
            <person name="Tomlinson C."/>
            <person name="Chen J."/>
            <person name="Wollam A."/>
            <person name="Pepin K.H."/>
            <person name="Bhonagiri V."/>
            <person name="Zhang X."/>
            <person name="Suruliraj S."/>
            <person name="Antonio M."/>
            <person name="Secka O."/>
            <person name="Thomas J."/>
            <person name="Warren W."/>
            <person name="Mitreva M."/>
            <person name="Mardis E.R."/>
            <person name="Wilson R.K."/>
        </authorList>
    </citation>
    <scope>NUCLEOTIDE SEQUENCE [LARGE SCALE GENOMIC DNA]</scope>
    <source>
        <strain evidence="1 2">GAM120Ai</strain>
    </source>
</reference>
<organism evidence="1 2">
    <name type="scientific">Helicobacter pylori GAM120Ai</name>
    <dbReference type="NCBI Taxonomy" id="1159029"/>
    <lineage>
        <taxon>Bacteria</taxon>
        <taxon>Pseudomonadati</taxon>
        <taxon>Campylobacterota</taxon>
        <taxon>Epsilonproteobacteria</taxon>
        <taxon>Campylobacterales</taxon>
        <taxon>Helicobacteraceae</taxon>
        <taxon>Helicobacter</taxon>
    </lineage>
</organism>
<gene>
    <name evidence="1" type="ORF">HMPREF1401_00154</name>
</gene>
<evidence type="ECO:0000313" key="1">
    <source>
        <dbReference type="EMBL" id="EMG97255.1"/>
    </source>
</evidence>
<dbReference type="Proteomes" id="UP000012012">
    <property type="component" value="Unassembled WGS sequence"/>
</dbReference>
<protein>
    <submittedName>
        <fullName evidence="1">Uncharacterized protein</fullName>
    </submittedName>
</protein>
<evidence type="ECO:0000313" key="2">
    <source>
        <dbReference type="Proteomes" id="UP000012012"/>
    </source>
</evidence>
<name>A0AAV3II16_HELPX</name>
<dbReference type="EMBL" id="APDF01000005">
    <property type="protein sequence ID" value="EMG97255.1"/>
    <property type="molecule type" value="Genomic_DNA"/>
</dbReference>
<dbReference type="AlphaFoldDB" id="A0AAV3II16"/>
<sequence>MRIKLSKNSTNEKLAIKKALETKNKFFRLIKSAKTPLGYSATSTQKLKKVCTSKISLKLSPLESNKGVKIAWGKL</sequence>
<proteinExistence type="predicted"/>
<accession>A0AAV3II16</accession>